<gene>
    <name evidence="2" type="ORF">RJ639_013371</name>
</gene>
<dbReference type="EMBL" id="JAVXUP010001807">
    <property type="protein sequence ID" value="KAK3007958.1"/>
    <property type="molecule type" value="Genomic_DNA"/>
</dbReference>
<feature type="region of interest" description="Disordered" evidence="1">
    <location>
        <begin position="236"/>
        <end position="260"/>
    </location>
</feature>
<evidence type="ECO:0000256" key="1">
    <source>
        <dbReference type="SAM" id="MobiDB-lite"/>
    </source>
</evidence>
<evidence type="ECO:0000313" key="2">
    <source>
        <dbReference type="EMBL" id="KAK3007958.1"/>
    </source>
</evidence>
<dbReference type="PANTHER" id="PTHR47382:SF3">
    <property type="entry name" value="ADENINE NUCLEOTIDE ALPHA HYDROLASES-LIKE SUPERFAMILY PROTEIN"/>
    <property type="match status" value="1"/>
</dbReference>
<proteinExistence type="predicted"/>
<protein>
    <recommendedName>
        <fullName evidence="4">UspA domain-containing protein</fullName>
    </recommendedName>
</protein>
<sequence length="277" mass="30555">MADGEEILRFPSDEGVSRGYSCEIEEEGLSSELFEIKNGLRMASVREEGEGSLFSYDFQRGGGGDDVVYVAIRGRSGGSGGGDTGGPDMDALVWTLSHAVDPASTLVYLVHVFPELRHIPTPLGKLPLSQVNPGQKETYMIQERSRRREYLQKFLDLCSASKVKVETILIESDKEAKAILELIPILNIKKLVLGATKSSPRKSRTRRGIADQIIPNAPKFCEVIVICEGKQVFEDQMAESPSPSPRGNEEYNRKPVQEEQQVNGSFTCNCFKPKVTA</sequence>
<name>A0AA88VHC9_9ASTE</name>
<accession>A0AA88VHC9</accession>
<dbReference type="CDD" id="cd01989">
    <property type="entry name" value="USP_STK_Ubox_N"/>
    <property type="match status" value="1"/>
</dbReference>
<evidence type="ECO:0008006" key="4">
    <source>
        <dbReference type="Google" id="ProtNLM"/>
    </source>
</evidence>
<dbReference type="AlphaFoldDB" id="A0AA88VHC9"/>
<dbReference type="SUPFAM" id="SSF52402">
    <property type="entry name" value="Adenine nucleotide alpha hydrolases-like"/>
    <property type="match status" value="1"/>
</dbReference>
<comment type="caution">
    <text evidence="2">The sequence shown here is derived from an EMBL/GenBank/DDBJ whole genome shotgun (WGS) entry which is preliminary data.</text>
</comment>
<reference evidence="2" key="1">
    <citation type="submission" date="2022-12" db="EMBL/GenBank/DDBJ databases">
        <title>Draft genome assemblies for two species of Escallonia (Escalloniales).</title>
        <authorList>
            <person name="Chanderbali A."/>
            <person name="Dervinis C."/>
            <person name="Anghel I."/>
            <person name="Soltis D."/>
            <person name="Soltis P."/>
            <person name="Zapata F."/>
        </authorList>
    </citation>
    <scope>NUCLEOTIDE SEQUENCE</scope>
    <source>
        <strain evidence="2">UCBG64.0493</strain>
        <tissue evidence="2">Leaf</tissue>
    </source>
</reference>
<keyword evidence="3" id="KW-1185">Reference proteome</keyword>
<dbReference type="PANTHER" id="PTHR47382">
    <property type="entry name" value="U-BOX DOMAIN-CONTAINING PROTEIN 52-LIKE"/>
    <property type="match status" value="1"/>
</dbReference>
<dbReference type="Gene3D" id="3.40.50.620">
    <property type="entry name" value="HUPs"/>
    <property type="match status" value="1"/>
</dbReference>
<dbReference type="InterPro" id="IPR014729">
    <property type="entry name" value="Rossmann-like_a/b/a_fold"/>
</dbReference>
<feature type="compositionally biased region" description="Basic and acidic residues" evidence="1">
    <location>
        <begin position="247"/>
        <end position="257"/>
    </location>
</feature>
<dbReference type="Proteomes" id="UP001188597">
    <property type="component" value="Unassembled WGS sequence"/>
</dbReference>
<organism evidence="2 3">
    <name type="scientific">Escallonia herrerae</name>
    <dbReference type="NCBI Taxonomy" id="1293975"/>
    <lineage>
        <taxon>Eukaryota</taxon>
        <taxon>Viridiplantae</taxon>
        <taxon>Streptophyta</taxon>
        <taxon>Embryophyta</taxon>
        <taxon>Tracheophyta</taxon>
        <taxon>Spermatophyta</taxon>
        <taxon>Magnoliopsida</taxon>
        <taxon>eudicotyledons</taxon>
        <taxon>Gunneridae</taxon>
        <taxon>Pentapetalae</taxon>
        <taxon>asterids</taxon>
        <taxon>campanulids</taxon>
        <taxon>Escalloniales</taxon>
        <taxon>Escalloniaceae</taxon>
        <taxon>Escallonia</taxon>
    </lineage>
</organism>
<evidence type="ECO:0000313" key="3">
    <source>
        <dbReference type="Proteomes" id="UP001188597"/>
    </source>
</evidence>